<evidence type="ECO:0000313" key="2">
    <source>
        <dbReference type="Proteomes" id="UP000823775"/>
    </source>
</evidence>
<organism evidence="1 2">
    <name type="scientific">Datura stramonium</name>
    <name type="common">Jimsonweed</name>
    <name type="synonym">Common thornapple</name>
    <dbReference type="NCBI Taxonomy" id="4076"/>
    <lineage>
        <taxon>Eukaryota</taxon>
        <taxon>Viridiplantae</taxon>
        <taxon>Streptophyta</taxon>
        <taxon>Embryophyta</taxon>
        <taxon>Tracheophyta</taxon>
        <taxon>Spermatophyta</taxon>
        <taxon>Magnoliopsida</taxon>
        <taxon>eudicotyledons</taxon>
        <taxon>Gunneridae</taxon>
        <taxon>Pentapetalae</taxon>
        <taxon>asterids</taxon>
        <taxon>lamiids</taxon>
        <taxon>Solanales</taxon>
        <taxon>Solanaceae</taxon>
        <taxon>Solanoideae</taxon>
        <taxon>Datureae</taxon>
        <taxon>Datura</taxon>
    </lineage>
</organism>
<sequence>DAMKQIRHGSDTICHRLGFPTRSGGPCGASPLRPAFLTGTIYWFRPSMGSSGERLQFPTRFVEGWPSPLFTVNSKSSDKLPAFNWVGLPGL</sequence>
<evidence type="ECO:0000313" key="1">
    <source>
        <dbReference type="EMBL" id="MCE5166995.1"/>
    </source>
</evidence>
<dbReference type="Proteomes" id="UP000823775">
    <property type="component" value="Unassembled WGS sequence"/>
</dbReference>
<keyword evidence="2" id="KW-1185">Reference proteome</keyword>
<name>A0ABS8Y8S1_DATST</name>
<protein>
    <submittedName>
        <fullName evidence="1">Uncharacterized protein</fullName>
    </submittedName>
</protein>
<dbReference type="EMBL" id="JACEIK010042059">
    <property type="protein sequence ID" value="MCE5166995.1"/>
    <property type="molecule type" value="Genomic_DNA"/>
</dbReference>
<gene>
    <name evidence="1" type="ORF">HAX54_032968</name>
</gene>
<accession>A0ABS8Y8S1</accession>
<feature type="non-terminal residue" evidence="1">
    <location>
        <position position="1"/>
    </location>
</feature>
<reference evidence="1 2" key="1">
    <citation type="journal article" date="2021" name="BMC Genomics">
        <title>Datura genome reveals duplications of psychoactive alkaloid biosynthetic genes and high mutation rate following tissue culture.</title>
        <authorList>
            <person name="Rajewski A."/>
            <person name="Carter-House D."/>
            <person name="Stajich J."/>
            <person name="Litt A."/>
        </authorList>
    </citation>
    <scope>NUCLEOTIDE SEQUENCE [LARGE SCALE GENOMIC DNA]</scope>
    <source>
        <strain evidence="1">AR-01</strain>
    </source>
</reference>
<comment type="caution">
    <text evidence="1">The sequence shown here is derived from an EMBL/GenBank/DDBJ whole genome shotgun (WGS) entry which is preliminary data.</text>
</comment>
<proteinExistence type="predicted"/>